<dbReference type="Proteomes" id="UP000295606">
    <property type="component" value="Unassembled WGS sequence"/>
</dbReference>
<feature type="transmembrane region" description="Helical" evidence="7">
    <location>
        <begin position="117"/>
        <end position="134"/>
    </location>
</feature>
<evidence type="ECO:0000256" key="1">
    <source>
        <dbReference type="ARBA" id="ARBA00004651"/>
    </source>
</evidence>
<keyword evidence="3" id="KW-1003">Cell membrane</keyword>
<feature type="transmembrane region" description="Helical" evidence="7">
    <location>
        <begin position="78"/>
        <end position="97"/>
    </location>
</feature>
<keyword evidence="4 7" id="KW-0812">Transmembrane</keyword>
<sequence>MRYNLFGPGNDVVLLVSRILLTSLFILFGWSKITGFSGTVDYMAHVGAPVPMLSAAIAVIMEFAVGILLLVGFYTRPLAVLLAIYTVATAFIGHHFWTMTGADQMANMINFYKNISIAGGLLALAVTGPGAISIDRK</sequence>
<keyword evidence="5 7" id="KW-1133">Transmembrane helix</keyword>
<evidence type="ECO:0000256" key="4">
    <source>
        <dbReference type="ARBA" id="ARBA00022692"/>
    </source>
</evidence>
<dbReference type="AlphaFoldDB" id="A0A4V2ZVH3"/>
<comment type="caution">
    <text evidence="8">The sequence shown here is derived from an EMBL/GenBank/DDBJ whole genome shotgun (WGS) entry which is preliminary data.</text>
</comment>
<feature type="transmembrane region" description="Helical" evidence="7">
    <location>
        <begin position="12"/>
        <end position="30"/>
    </location>
</feature>
<dbReference type="EMBL" id="SMOD01000022">
    <property type="protein sequence ID" value="TDG05175.1"/>
    <property type="molecule type" value="Genomic_DNA"/>
</dbReference>
<name>A0A4V2ZVH3_9BURK</name>
<evidence type="ECO:0000256" key="2">
    <source>
        <dbReference type="ARBA" id="ARBA00006679"/>
    </source>
</evidence>
<accession>A0A4V2ZVH3</accession>
<proteinExistence type="inferred from homology"/>
<comment type="similarity">
    <text evidence="2">Belongs to the DoxX family.</text>
</comment>
<dbReference type="Pfam" id="PF07681">
    <property type="entry name" value="DoxX"/>
    <property type="match status" value="1"/>
</dbReference>
<dbReference type="OrthoDB" id="9792760at2"/>
<dbReference type="InterPro" id="IPR051907">
    <property type="entry name" value="DoxX-like_oxidoreductase"/>
</dbReference>
<comment type="subcellular location">
    <subcellularLocation>
        <location evidence="1">Cell membrane</location>
        <topology evidence="1">Multi-pass membrane protein</topology>
    </subcellularLocation>
</comment>
<dbReference type="InterPro" id="IPR032808">
    <property type="entry name" value="DoxX"/>
</dbReference>
<evidence type="ECO:0000256" key="5">
    <source>
        <dbReference type="ARBA" id="ARBA00022989"/>
    </source>
</evidence>
<organism evidence="8 9">
    <name type="scientific">Paraburkholderia guartelaensis</name>
    <dbReference type="NCBI Taxonomy" id="2546446"/>
    <lineage>
        <taxon>Bacteria</taxon>
        <taxon>Pseudomonadati</taxon>
        <taxon>Pseudomonadota</taxon>
        <taxon>Betaproteobacteria</taxon>
        <taxon>Burkholderiales</taxon>
        <taxon>Burkholderiaceae</taxon>
        <taxon>Paraburkholderia</taxon>
    </lineage>
</organism>
<evidence type="ECO:0000313" key="8">
    <source>
        <dbReference type="EMBL" id="TDG05175.1"/>
    </source>
</evidence>
<dbReference type="PANTHER" id="PTHR33452:SF1">
    <property type="entry name" value="INNER MEMBRANE PROTEIN YPHA-RELATED"/>
    <property type="match status" value="1"/>
</dbReference>
<evidence type="ECO:0000256" key="7">
    <source>
        <dbReference type="SAM" id="Phobius"/>
    </source>
</evidence>
<feature type="transmembrane region" description="Helical" evidence="7">
    <location>
        <begin position="50"/>
        <end position="71"/>
    </location>
</feature>
<evidence type="ECO:0000256" key="6">
    <source>
        <dbReference type="ARBA" id="ARBA00023136"/>
    </source>
</evidence>
<dbReference type="RefSeq" id="WP_028202725.1">
    <property type="nucleotide sequence ID" value="NZ_CAJMZB010000006.1"/>
</dbReference>
<keyword evidence="6 7" id="KW-0472">Membrane</keyword>
<evidence type="ECO:0000313" key="9">
    <source>
        <dbReference type="Proteomes" id="UP000295606"/>
    </source>
</evidence>
<gene>
    <name evidence="8" type="ORF">E1N52_25950</name>
</gene>
<dbReference type="PANTHER" id="PTHR33452">
    <property type="entry name" value="OXIDOREDUCTASE CATD-RELATED"/>
    <property type="match status" value="1"/>
</dbReference>
<reference evidence="8 9" key="1">
    <citation type="submission" date="2019-03" db="EMBL/GenBank/DDBJ databases">
        <title>Paraburkholderia sp. isolated from native Mimosa gymnas in Guartela State Park, Brazil.</title>
        <authorList>
            <person name="Paulitsch F."/>
            <person name="Hungria M."/>
            <person name="Delamuta J.R.M."/>
            <person name="Ribeiro R.A."/>
            <person name="Dall'Agnol R."/>
            <person name="Silva J.S.B."/>
        </authorList>
    </citation>
    <scope>NUCLEOTIDE SEQUENCE [LARGE SCALE GENOMIC DNA]</scope>
    <source>
        <strain evidence="8 9">CNPSo 3008</strain>
    </source>
</reference>
<dbReference type="GO" id="GO:0005886">
    <property type="term" value="C:plasma membrane"/>
    <property type="evidence" value="ECO:0007669"/>
    <property type="project" value="UniProtKB-SubCell"/>
</dbReference>
<evidence type="ECO:0000256" key="3">
    <source>
        <dbReference type="ARBA" id="ARBA00022475"/>
    </source>
</evidence>
<protein>
    <submittedName>
        <fullName evidence="8">DoxX family protein</fullName>
    </submittedName>
</protein>